<reference evidence="8" key="1">
    <citation type="submission" date="2020-10" db="EMBL/GenBank/DDBJ databases">
        <authorList>
            <person name="Gilroy R."/>
        </authorList>
    </citation>
    <scope>NUCLEOTIDE SEQUENCE</scope>
    <source>
        <strain evidence="8">6919</strain>
    </source>
</reference>
<dbReference type="GO" id="GO:0003723">
    <property type="term" value="F:RNA binding"/>
    <property type="evidence" value="ECO:0007669"/>
    <property type="project" value="UniProtKB-KW"/>
</dbReference>
<dbReference type="InterPro" id="IPR004659">
    <property type="entry name" value="RNase_E/G"/>
</dbReference>
<evidence type="ECO:0000313" key="8">
    <source>
        <dbReference type="EMBL" id="MBO8476545.1"/>
    </source>
</evidence>
<dbReference type="PANTHER" id="PTHR30001:SF0">
    <property type="entry name" value="RIBONUCLEASE G"/>
    <property type="match status" value="1"/>
</dbReference>
<dbReference type="AlphaFoldDB" id="A0A9D9IQL3"/>
<gene>
    <name evidence="8" type="ORF">IAB88_06085</name>
</gene>
<name>A0A9D9IQL3_9BACT</name>
<evidence type="ECO:0000256" key="3">
    <source>
        <dbReference type="ARBA" id="ARBA00022801"/>
    </source>
</evidence>
<dbReference type="InterPro" id="IPR012340">
    <property type="entry name" value="NA-bd_OB-fold"/>
</dbReference>
<keyword evidence="4" id="KW-0460">Magnesium</keyword>
<feature type="region of interest" description="Disordered" evidence="6">
    <location>
        <begin position="518"/>
        <end position="543"/>
    </location>
</feature>
<dbReference type="SMART" id="SM00316">
    <property type="entry name" value="S1"/>
    <property type="match status" value="1"/>
</dbReference>
<sequence>MKSELIVDVQPKDISIALLEDGRLMSLQREARNVKYAVGDVYFGKVKKLMPGLNAAFVDIGSEKDAFLHYLDLGSQFSSFDSFIQGAIGDTSKIPQLSKFKCLPDIDKHGSVSDVLKLGQQVVVQVSKEPISTKGPRLTAELSFTGRFMVLIPFSNKISISQKIKATGEKMRLKMLIESIKPKNFGVIVRTSAENKRVAELNNEMNTLLRCWEEMLEKLQKTTPPALLHEEDSRAVSIIRDIFSPSFENVFVNDAETYSQIYNYVSLIAPERIEAVKLYAKDEPIFDTFNVTKQIKSSFGKTVSFKSGAYIIIEHTEALHVIDVNSGNRNKNADNQEENALDVNIRAADEIARQLRLRDMGGIIVIDFIDMNSAEHRQKLYEHMRDVMANDRARHNILPLSKFGLMQITRQRVRAVLDIETMETCPSCYGKGMVQPSLLFTDRLHEKLDYVVNHLHVSEFILYVHPYVDAYIKKGLLKSIYRKWHKEFGRKFKIVPNQSLAYLEYRIYDKDRNEIDVKEDKDTNSSSVEKQVSKSNRSVGKDD</sequence>
<accession>A0A9D9IQL3</accession>
<organism evidence="8 9">
    <name type="scientific">Candidatus Limisoma faecipullorum</name>
    <dbReference type="NCBI Taxonomy" id="2840854"/>
    <lineage>
        <taxon>Bacteria</taxon>
        <taxon>Pseudomonadati</taxon>
        <taxon>Bacteroidota</taxon>
        <taxon>Bacteroidia</taxon>
        <taxon>Bacteroidales</taxon>
        <taxon>Candidatus Limisoma</taxon>
    </lineage>
</organism>
<dbReference type="SUPFAM" id="SSF50249">
    <property type="entry name" value="Nucleic acid-binding proteins"/>
    <property type="match status" value="1"/>
</dbReference>
<evidence type="ECO:0000256" key="2">
    <source>
        <dbReference type="ARBA" id="ARBA00022723"/>
    </source>
</evidence>
<dbReference type="GO" id="GO:0005737">
    <property type="term" value="C:cytoplasm"/>
    <property type="evidence" value="ECO:0007669"/>
    <property type="project" value="TreeGrafter"/>
</dbReference>
<feature type="compositionally biased region" description="Polar residues" evidence="6">
    <location>
        <begin position="524"/>
        <end position="543"/>
    </location>
</feature>
<dbReference type="CDD" id="cd04453">
    <property type="entry name" value="S1_RNase_E"/>
    <property type="match status" value="1"/>
</dbReference>
<evidence type="ECO:0000256" key="5">
    <source>
        <dbReference type="ARBA" id="ARBA00022884"/>
    </source>
</evidence>
<evidence type="ECO:0000256" key="4">
    <source>
        <dbReference type="ARBA" id="ARBA00022842"/>
    </source>
</evidence>
<dbReference type="InterPro" id="IPR019307">
    <property type="entry name" value="RNA-bd_AU-1/RNase_E/G"/>
</dbReference>
<proteinExistence type="predicted"/>
<dbReference type="GO" id="GO:0006364">
    <property type="term" value="P:rRNA processing"/>
    <property type="evidence" value="ECO:0007669"/>
    <property type="project" value="TreeGrafter"/>
</dbReference>
<dbReference type="GO" id="GO:0016787">
    <property type="term" value="F:hydrolase activity"/>
    <property type="evidence" value="ECO:0007669"/>
    <property type="project" value="UniProtKB-KW"/>
</dbReference>
<dbReference type="Gene3D" id="2.40.50.140">
    <property type="entry name" value="Nucleic acid-binding proteins"/>
    <property type="match status" value="1"/>
</dbReference>
<dbReference type="Pfam" id="PF10150">
    <property type="entry name" value="RNase_E_G"/>
    <property type="match status" value="1"/>
</dbReference>
<evidence type="ECO:0000256" key="1">
    <source>
        <dbReference type="ARBA" id="ARBA00001946"/>
    </source>
</evidence>
<reference evidence="8" key="2">
    <citation type="journal article" date="2021" name="PeerJ">
        <title>Extensive microbial diversity within the chicken gut microbiome revealed by metagenomics and culture.</title>
        <authorList>
            <person name="Gilroy R."/>
            <person name="Ravi A."/>
            <person name="Getino M."/>
            <person name="Pursley I."/>
            <person name="Horton D.L."/>
            <person name="Alikhan N.F."/>
            <person name="Baker D."/>
            <person name="Gharbi K."/>
            <person name="Hall N."/>
            <person name="Watson M."/>
            <person name="Adriaenssens E.M."/>
            <person name="Foster-Nyarko E."/>
            <person name="Jarju S."/>
            <person name="Secka A."/>
            <person name="Antonio M."/>
            <person name="Oren A."/>
            <person name="Chaudhuri R.R."/>
            <person name="La Ragione R."/>
            <person name="Hildebrand F."/>
            <person name="Pallen M.J."/>
        </authorList>
    </citation>
    <scope>NUCLEOTIDE SEQUENCE</scope>
    <source>
        <strain evidence="8">6919</strain>
    </source>
</reference>
<keyword evidence="2" id="KW-0479">Metal-binding</keyword>
<dbReference type="GO" id="GO:0046872">
    <property type="term" value="F:metal ion binding"/>
    <property type="evidence" value="ECO:0007669"/>
    <property type="project" value="UniProtKB-KW"/>
</dbReference>
<evidence type="ECO:0000259" key="7">
    <source>
        <dbReference type="SMART" id="SM00316"/>
    </source>
</evidence>
<dbReference type="NCBIfam" id="TIGR00757">
    <property type="entry name" value="RNaseEG"/>
    <property type="match status" value="1"/>
</dbReference>
<comment type="cofactor">
    <cofactor evidence="1">
        <name>Mg(2+)</name>
        <dbReference type="ChEBI" id="CHEBI:18420"/>
    </cofactor>
</comment>
<dbReference type="EMBL" id="JADIMC010000066">
    <property type="protein sequence ID" value="MBO8476545.1"/>
    <property type="molecule type" value="Genomic_DNA"/>
</dbReference>
<protein>
    <submittedName>
        <fullName evidence="8">Rne/Rng family ribonuclease</fullName>
    </submittedName>
</protein>
<comment type="caution">
    <text evidence="8">The sequence shown here is derived from an EMBL/GenBank/DDBJ whole genome shotgun (WGS) entry which is preliminary data.</text>
</comment>
<feature type="domain" description="S1 motif" evidence="7">
    <location>
        <begin position="37"/>
        <end position="141"/>
    </location>
</feature>
<evidence type="ECO:0000313" key="9">
    <source>
        <dbReference type="Proteomes" id="UP000823598"/>
    </source>
</evidence>
<keyword evidence="5" id="KW-0694">RNA-binding</keyword>
<dbReference type="PANTHER" id="PTHR30001">
    <property type="entry name" value="RIBONUCLEASE"/>
    <property type="match status" value="1"/>
</dbReference>
<evidence type="ECO:0000256" key="6">
    <source>
        <dbReference type="SAM" id="MobiDB-lite"/>
    </source>
</evidence>
<dbReference type="Proteomes" id="UP000823598">
    <property type="component" value="Unassembled WGS sequence"/>
</dbReference>
<dbReference type="GO" id="GO:0004540">
    <property type="term" value="F:RNA nuclease activity"/>
    <property type="evidence" value="ECO:0007669"/>
    <property type="project" value="InterPro"/>
</dbReference>
<dbReference type="InterPro" id="IPR003029">
    <property type="entry name" value="S1_domain"/>
</dbReference>
<keyword evidence="3" id="KW-0378">Hydrolase</keyword>